<accession>A0A7G7W2Z7</accession>
<dbReference type="KEGG" id="hsk:H4317_11110"/>
<evidence type="ECO:0000256" key="1">
    <source>
        <dbReference type="SAM" id="MobiDB-lite"/>
    </source>
</evidence>
<dbReference type="RefSeq" id="WP_185886671.1">
    <property type="nucleotide sequence ID" value="NZ_CP060202.1"/>
</dbReference>
<feature type="region of interest" description="Disordered" evidence="1">
    <location>
        <begin position="1"/>
        <end position="20"/>
    </location>
</feature>
<feature type="compositionally biased region" description="Low complexity" evidence="1">
    <location>
        <begin position="1"/>
        <end position="18"/>
    </location>
</feature>
<reference evidence="2 3" key="1">
    <citation type="submission" date="2020-08" db="EMBL/GenBank/DDBJ databases">
        <title>Hymenobacter sp. S2-20-2 genome sequencing.</title>
        <authorList>
            <person name="Jin L."/>
        </authorList>
    </citation>
    <scope>NUCLEOTIDE SEQUENCE [LARGE SCALE GENOMIC DNA]</scope>
    <source>
        <strain evidence="2 3">S2-20-2</strain>
    </source>
</reference>
<dbReference type="EMBL" id="CP060202">
    <property type="protein sequence ID" value="QNH60740.1"/>
    <property type="molecule type" value="Genomic_DNA"/>
</dbReference>
<dbReference type="AlphaFoldDB" id="A0A7G7W2Z7"/>
<proteinExistence type="predicted"/>
<keyword evidence="3" id="KW-1185">Reference proteome</keyword>
<evidence type="ECO:0000313" key="2">
    <source>
        <dbReference type="EMBL" id="QNH60740.1"/>
    </source>
</evidence>
<name>A0A7G7W2Z7_9BACT</name>
<evidence type="ECO:0000313" key="3">
    <source>
        <dbReference type="Proteomes" id="UP000515489"/>
    </source>
</evidence>
<sequence>MSQTAPKTATAKTAPPQKLDLKTLQSQQLSGEDIAQATGNVNSDYSFPAHEAAYVHVRLTKKVNDPILKQYTEETTDKKFAPVQFTRMDKSGYFNTQSYDKVELLHDPRRAATQPAVTGNKPWEPSEGLPTLQDAQLRYQELYGHKAPAVSYGALIELIQAKLEESEGDEDEEDDNFPARKTIRSMVEAKARYEQAFMVDAPTDKSFAELKALVEAEEDRLDKLDLLGMDAE</sequence>
<organism evidence="2 3">
    <name type="scientific">Hymenobacter sediminicola</name>
    <dbReference type="NCBI Taxonomy" id="2761579"/>
    <lineage>
        <taxon>Bacteria</taxon>
        <taxon>Pseudomonadati</taxon>
        <taxon>Bacteroidota</taxon>
        <taxon>Cytophagia</taxon>
        <taxon>Cytophagales</taxon>
        <taxon>Hymenobacteraceae</taxon>
        <taxon>Hymenobacter</taxon>
    </lineage>
</organism>
<gene>
    <name evidence="2" type="ORF">H4317_11110</name>
</gene>
<dbReference type="Proteomes" id="UP000515489">
    <property type="component" value="Chromosome"/>
</dbReference>
<protein>
    <submittedName>
        <fullName evidence="2">Uncharacterized protein</fullName>
    </submittedName>
</protein>